<evidence type="ECO:0000313" key="4">
    <source>
        <dbReference type="Proteomes" id="UP001500630"/>
    </source>
</evidence>
<dbReference type="RefSeq" id="WP_345569706.1">
    <property type="nucleotide sequence ID" value="NZ_BAABDQ010000021.1"/>
</dbReference>
<evidence type="ECO:0000256" key="1">
    <source>
        <dbReference type="SAM" id="MobiDB-lite"/>
    </source>
</evidence>
<keyword evidence="4" id="KW-1185">Reference proteome</keyword>
<name>A0ABP6YKK6_9ACTN</name>
<keyword evidence="2" id="KW-0472">Membrane</keyword>
<feature type="compositionally biased region" description="Basic and acidic residues" evidence="1">
    <location>
        <begin position="1"/>
        <end position="11"/>
    </location>
</feature>
<keyword evidence="2" id="KW-1133">Transmembrane helix</keyword>
<feature type="transmembrane region" description="Helical" evidence="2">
    <location>
        <begin position="121"/>
        <end position="146"/>
    </location>
</feature>
<keyword evidence="2" id="KW-0812">Transmembrane</keyword>
<comment type="caution">
    <text evidence="3">The sequence shown here is derived from an EMBL/GenBank/DDBJ whole genome shotgun (WGS) entry which is preliminary data.</text>
</comment>
<gene>
    <name evidence="3" type="ORF">GCM10022419_076900</name>
</gene>
<dbReference type="EMBL" id="BAABDQ010000021">
    <property type="protein sequence ID" value="GAA3583741.1"/>
    <property type="molecule type" value="Genomic_DNA"/>
</dbReference>
<feature type="compositionally biased region" description="Basic and acidic residues" evidence="1">
    <location>
        <begin position="43"/>
        <end position="66"/>
    </location>
</feature>
<sequence>MNREQPGRQDEDSNQTIRHRYPLPGAGPSQEGRLPGQSPPGHHLPDQRFSDQRPPDQRPPDRRSPDQRSTGQLPPEQRPPEQGQGLPDQGPPETPYTQRLPYTPDMLPDVPLYETKPPRSAWWWVIVAGGLVLLIAILAVAIVLWIRSTADASSANALGAGTAVTLLRG</sequence>
<evidence type="ECO:0000313" key="3">
    <source>
        <dbReference type="EMBL" id="GAA3583741.1"/>
    </source>
</evidence>
<evidence type="ECO:0000256" key="2">
    <source>
        <dbReference type="SAM" id="Phobius"/>
    </source>
</evidence>
<protein>
    <submittedName>
        <fullName evidence="3">Uncharacterized protein</fullName>
    </submittedName>
</protein>
<reference evidence="4" key="1">
    <citation type="journal article" date="2019" name="Int. J. Syst. Evol. Microbiol.">
        <title>The Global Catalogue of Microorganisms (GCM) 10K type strain sequencing project: providing services to taxonomists for standard genome sequencing and annotation.</title>
        <authorList>
            <consortium name="The Broad Institute Genomics Platform"/>
            <consortium name="The Broad Institute Genome Sequencing Center for Infectious Disease"/>
            <person name="Wu L."/>
            <person name="Ma J."/>
        </authorList>
    </citation>
    <scope>NUCLEOTIDE SEQUENCE [LARGE SCALE GENOMIC DNA]</scope>
    <source>
        <strain evidence="4">JCM 17326</strain>
    </source>
</reference>
<feature type="compositionally biased region" description="Low complexity" evidence="1">
    <location>
        <begin position="67"/>
        <end position="87"/>
    </location>
</feature>
<organism evidence="3 4">
    <name type="scientific">Nonomuraea rosea</name>
    <dbReference type="NCBI Taxonomy" id="638574"/>
    <lineage>
        <taxon>Bacteria</taxon>
        <taxon>Bacillati</taxon>
        <taxon>Actinomycetota</taxon>
        <taxon>Actinomycetes</taxon>
        <taxon>Streptosporangiales</taxon>
        <taxon>Streptosporangiaceae</taxon>
        <taxon>Nonomuraea</taxon>
    </lineage>
</organism>
<proteinExistence type="predicted"/>
<accession>A0ABP6YKK6</accession>
<dbReference type="Proteomes" id="UP001500630">
    <property type="component" value="Unassembled WGS sequence"/>
</dbReference>
<feature type="region of interest" description="Disordered" evidence="1">
    <location>
        <begin position="1"/>
        <end position="103"/>
    </location>
</feature>